<dbReference type="InterPro" id="IPR036259">
    <property type="entry name" value="MFS_trans_sf"/>
</dbReference>
<proteinExistence type="predicted"/>
<name>A0A5J4T0D6_9ZZZZ</name>
<feature type="transmembrane region" description="Helical" evidence="1">
    <location>
        <begin position="49"/>
        <end position="69"/>
    </location>
</feature>
<evidence type="ECO:0008006" key="3">
    <source>
        <dbReference type="Google" id="ProtNLM"/>
    </source>
</evidence>
<dbReference type="Pfam" id="PF07690">
    <property type="entry name" value="MFS_1"/>
    <property type="match status" value="1"/>
</dbReference>
<feature type="transmembrane region" description="Helical" evidence="1">
    <location>
        <begin position="138"/>
        <end position="160"/>
    </location>
</feature>
<protein>
    <recommendedName>
        <fullName evidence="3">Major facilitator superfamily (MFS) profile domain-containing protein</fullName>
    </recommendedName>
</protein>
<feature type="transmembrane region" description="Helical" evidence="1">
    <location>
        <begin position="359"/>
        <end position="383"/>
    </location>
</feature>
<dbReference type="InterPro" id="IPR022324">
    <property type="entry name" value="Bacilysin_exporter_BacE_put"/>
</dbReference>
<feature type="transmembrane region" description="Helical" evidence="1">
    <location>
        <begin position="101"/>
        <end position="126"/>
    </location>
</feature>
<organism evidence="2">
    <name type="scientific">termite gut metagenome</name>
    <dbReference type="NCBI Taxonomy" id="433724"/>
    <lineage>
        <taxon>unclassified sequences</taxon>
        <taxon>metagenomes</taxon>
        <taxon>organismal metagenomes</taxon>
    </lineage>
</organism>
<evidence type="ECO:0000256" key="1">
    <source>
        <dbReference type="SAM" id="Phobius"/>
    </source>
</evidence>
<dbReference type="GO" id="GO:0022857">
    <property type="term" value="F:transmembrane transporter activity"/>
    <property type="evidence" value="ECO:0007669"/>
    <property type="project" value="InterPro"/>
</dbReference>
<dbReference type="PANTHER" id="PTHR23531">
    <property type="entry name" value="QUINOLENE RESISTANCE PROTEIN NORA"/>
    <property type="match status" value="1"/>
</dbReference>
<feature type="transmembrane region" description="Helical" evidence="1">
    <location>
        <begin position="208"/>
        <end position="229"/>
    </location>
</feature>
<keyword evidence="1" id="KW-1133">Transmembrane helix</keyword>
<feature type="transmembrane region" description="Helical" evidence="1">
    <location>
        <begin position="235"/>
        <end position="256"/>
    </location>
</feature>
<feature type="transmembrane region" description="Helical" evidence="1">
    <location>
        <begin position="268"/>
        <end position="290"/>
    </location>
</feature>
<gene>
    <name evidence="2" type="ORF">EZS27_001539</name>
</gene>
<feature type="transmembrane region" description="Helical" evidence="1">
    <location>
        <begin position="296"/>
        <end position="320"/>
    </location>
</feature>
<feature type="transmembrane region" description="Helical" evidence="1">
    <location>
        <begin position="332"/>
        <end position="353"/>
    </location>
</feature>
<dbReference type="InterPro" id="IPR011701">
    <property type="entry name" value="MFS"/>
</dbReference>
<sequence>MSHVVLWTSSFKRICFSNFLLFLSWYTLLPALPAVMTERLQLIPSSAGAIGLLFTGAMLILGSFYSYLIDTYKRKYIYMLALVIMTGAALVYDVINNNAELWMLCLVQGMAFGVGTTAIITLSIDLTASTQRSAGNIVFGWSTRLGMITGLTLGTVFYLYSGFTVITYTSAIAGAIALLTILTVHVPFRAPIGVKICSLDRFFLPHGYLLMLNLIFIAFIPGLLIPLIGKETHSFIIQSITIPCFAATGIGFLLFVWRVKSLRKENEIYKQIITGLLTILAAMSLLVFFTNEITRLSSYALLGIGLGLITSEFLTMFVMLSNHCQRGAGNTTHLLGWEIGISLGVTTACYFAANNLPEIILSAGLLSSVLALLFFILITYPYFIKKKVR</sequence>
<keyword evidence="1" id="KW-0812">Transmembrane</keyword>
<accession>A0A5J4T0D6</accession>
<feature type="transmembrane region" description="Helical" evidence="1">
    <location>
        <begin position="166"/>
        <end position="188"/>
    </location>
</feature>
<dbReference type="InterPro" id="IPR052714">
    <property type="entry name" value="MFS_Exporter"/>
</dbReference>
<dbReference type="EMBL" id="SNRY01000018">
    <property type="protein sequence ID" value="KAA6351113.1"/>
    <property type="molecule type" value="Genomic_DNA"/>
</dbReference>
<dbReference type="GO" id="GO:0016020">
    <property type="term" value="C:membrane"/>
    <property type="evidence" value="ECO:0007669"/>
    <property type="project" value="InterPro"/>
</dbReference>
<keyword evidence="1" id="KW-0472">Membrane</keyword>
<dbReference type="SUPFAM" id="SSF103473">
    <property type="entry name" value="MFS general substrate transporter"/>
    <property type="match status" value="1"/>
</dbReference>
<feature type="transmembrane region" description="Helical" evidence="1">
    <location>
        <begin position="76"/>
        <end position="95"/>
    </location>
</feature>
<comment type="caution">
    <text evidence="2">The sequence shown here is derived from an EMBL/GenBank/DDBJ whole genome shotgun (WGS) entry which is preliminary data.</text>
</comment>
<dbReference type="PRINTS" id="PR01988">
    <property type="entry name" value="EXPORTERBACE"/>
</dbReference>
<dbReference type="PANTHER" id="PTHR23531:SF1">
    <property type="entry name" value="QUINOLENE RESISTANCE PROTEIN NORA"/>
    <property type="match status" value="1"/>
</dbReference>
<dbReference type="Gene3D" id="1.20.1250.20">
    <property type="entry name" value="MFS general substrate transporter like domains"/>
    <property type="match status" value="1"/>
</dbReference>
<evidence type="ECO:0000313" key="2">
    <source>
        <dbReference type="EMBL" id="KAA6351113.1"/>
    </source>
</evidence>
<reference evidence="2" key="1">
    <citation type="submission" date="2019-03" db="EMBL/GenBank/DDBJ databases">
        <title>Single cell metagenomics reveals metabolic interactions within the superorganism composed of flagellate Streblomastix strix and complex community of Bacteroidetes bacteria on its surface.</title>
        <authorList>
            <person name="Treitli S.C."/>
            <person name="Kolisko M."/>
            <person name="Husnik F."/>
            <person name="Keeling P."/>
            <person name="Hampl V."/>
        </authorList>
    </citation>
    <scope>NUCLEOTIDE SEQUENCE</scope>
    <source>
        <strain evidence="2">STM</strain>
    </source>
</reference>
<dbReference type="AlphaFoldDB" id="A0A5J4T0D6"/>